<feature type="repeat" description="ANK" evidence="3">
    <location>
        <begin position="383"/>
        <end position="417"/>
    </location>
</feature>
<keyword evidence="2 3" id="KW-0040">ANK repeat</keyword>
<dbReference type="InterPro" id="IPR002110">
    <property type="entry name" value="Ankyrin_rpt"/>
</dbReference>
<dbReference type="InterPro" id="IPR036770">
    <property type="entry name" value="Ankyrin_rpt-contain_sf"/>
</dbReference>
<sequence>MASLRLGAPVGLASMPAELVLSVAENLTRECDINSLARTNRYFNDILTSRLYAHNVHHNQSTALFWGIKHLEKGTIEKALDAGADINAPVKSLGRNSNTTHPILLAVDRPPYFRDLDERLPQDLRQKHLSMIQLLIDSGVDLEYKEQYLGRTALLIAASWGDDEIIRLLIDSGANINAVCDSGNTLLYYAAGACSAKTIHFLVDMGLDINMPGGSRTPLHIAANKLNEEATRALVERGAVVEPLNYDTTPFMLAANREGSTPILKFLLNHGANINWTDSLGCTPFHRATLAKDSSAILFLIDNGAKVDAKQHDGTTPLHNMLSQRDFKEKLQLTKLLLKHGADVQAEKSTGSTPLHTAAAVDDLKCLELLIEHGANVNKQDKSGYTALHIVANAAGLRKDLAALLLENGADLRLKTSYRRLALTPASWRTSSDNNWIEEAWAKYGNKDAEAAKGTKDQAVTGCSDS</sequence>
<dbReference type="eggNOG" id="KOG4177">
    <property type="taxonomic scope" value="Eukaryota"/>
</dbReference>
<dbReference type="Pfam" id="PF12796">
    <property type="entry name" value="Ank_2"/>
    <property type="match status" value="3"/>
</dbReference>
<dbReference type="Proteomes" id="UP000002058">
    <property type="component" value="Unassembled WGS sequence"/>
</dbReference>
<protein>
    <submittedName>
        <fullName evidence="4">Uncharacterized protein</fullName>
    </submittedName>
</protein>
<feature type="repeat" description="ANK" evidence="3">
    <location>
        <begin position="182"/>
        <end position="214"/>
    </location>
</feature>
<evidence type="ECO:0000313" key="4">
    <source>
        <dbReference type="EMBL" id="EEP81292.1"/>
    </source>
</evidence>
<name>C4JWY4_UNCRE</name>
<dbReference type="AlphaFoldDB" id="C4JWY4"/>
<accession>C4JWY4</accession>
<dbReference type="PROSITE" id="PS50088">
    <property type="entry name" value="ANK_REPEAT"/>
    <property type="match status" value="8"/>
</dbReference>
<dbReference type="PANTHER" id="PTHR24173">
    <property type="entry name" value="ANKYRIN REPEAT CONTAINING"/>
    <property type="match status" value="1"/>
</dbReference>
<organism evidence="4 5">
    <name type="scientific">Uncinocarpus reesii (strain UAMH 1704)</name>
    <dbReference type="NCBI Taxonomy" id="336963"/>
    <lineage>
        <taxon>Eukaryota</taxon>
        <taxon>Fungi</taxon>
        <taxon>Dikarya</taxon>
        <taxon>Ascomycota</taxon>
        <taxon>Pezizomycotina</taxon>
        <taxon>Eurotiomycetes</taxon>
        <taxon>Eurotiomycetidae</taxon>
        <taxon>Onygenales</taxon>
        <taxon>Onygenaceae</taxon>
        <taxon>Uncinocarpus</taxon>
    </lineage>
</organism>
<dbReference type="Gene3D" id="1.25.40.20">
    <property type="entry name" value="Ankyrin repeat-containing domain"/>
    <property type="match status" value="3"/>
</dbReference>
<feature type="repeat" description="ANK" evidence="3">
    <location>
        <begin position="214"/>
        <end position="246"/>
    </location>
</feature>
<dbReference type="STRING" id="336963.C4JWY4"/>
<dbReference type="HOGENOM" id="CLU_000134_48_8_1"/>
<dbReference type="PROSITE" id="PS50297">
    <property type="entry name" value="ANK_REP_REGION"/>
    <property type="match status" value="7"/>
</dbReference>
<dbReference type="OMA" id="RHAIHAY"/>
<feature type="repeat" description="ANK" evidence="3">
    <location>
        <begin position="313"/>
        <end position="349"/>
    </location>
</feature>
<dbReference type="VEuPathDB" id="FungiDB:UREG_06157"/>
<evidence type="ECO:0000313" key="5">
    <source>
        <dbReference type="Proteomes" id="UP000002058"/>
    </source>
</evidence>
<evidence type="ECO:0000256" key="1">
    <source>
        <dbReference type="ARBA" id="ARBA00022737"/>
    </source>
</evidence>
<evidence type="ECO:0000256" key="3">
    <source>
        <dbReference type="PROSITE-ProRule" id="PRU00023"/>
    </source>
</evidence>
<reference evidence="5" key="1">
    <citation type="journal article" date="2009" name="Genome Res.">
        <title>Comparative genomic analyses of the human fungal pathogens Coccidioides and their relatives.</title>
        <authorList>
            <person name="Sharpton T.J."/>
            <person name="Stajich J.E."/>
            <person name="Rounsley S.D."/>
            <person name="Gardner M.J."/>
            <person name="Wortman J.R."/>
            <person name="Jordar V.S."/>
            <person name="Maiti R."/>
            <person name="Kodira C.D."/>
            <person name="Neafsey D.E."/>
            <person name="Zeng Q."/>
            <person name="Hung C.-Y."/>
            <person name="McMahan C."/>
            <person name="Muszewska A."/>
            <person name="Grynberg M."/>
            <person name="Mandel M.A."/>
            <person name="Kellner E.M."/>
            <person name="Barker B.M."/>
            <person name="Galgiani J.N."/>
            <person name="Orbach M.J."/>
            <person name="Kirkland T.N."/>
            <person name="Cole G.T."/>
            <person name="Henn M.R."/>
            <person name="Birren B.W."/>
            <person name="Taylor J.W."/>
        </authorList>
    </citation>
    <scope>NUCLEOTIDE SEQUENCE [LARGE SCALE GENOMIC DNA]</scope>
    <source>
        <strain evidence="5">UAMH 1704</strain>
    </source>
</reference>
<keyword evidence="5" id="KW-1185">Reference proteome</keyword>
<dbReference type="GeneID" id="8441834"/>
<dbReference type="KEGG" id="ure:UREG_06157"/>
<dbReference type="SMART" id="SM00248">
    <property type="entry name" value="ANK"/>
    <property type="match status" value="10"/>
</dbReference>
<dbReference type="PANTHER" id="PTHR24173:SF83">
    <property type="entry name" value="SOCS BOX DOMAIN-CONTAINING PROTEIN"/>
    <property type="match status" value="1"/>
</dbReference>
<dbReference type="InParanoid" id="C4JWY4"/>
<gene>
    <name evidence="4" type="ORF">UREG_06157</name>
</gene>
<feature type="repeat" description="ANK" evidence="3">
    <location>
        <begin position="149"/>
        <end position="181"/>
    </location>
</feature>
<evidence type="ECO:0000256" key="2">
    <source>
        <dbReference type="ARBA" id="ARBA00023043"/>
    </source>
</evidence>
<keyword evidence="1" id="KW-0677">Repeat</keyword>
<dbReference type="EMBL" id="CH476618">
    <property type="protein sequence ID" value="EEP81292.1"/>
    <property type="molecule type" value="Genomic_DNA"/>
</dbReference>
<dbReference type="OrthoDB" id="341259at2759"/>
<proteinExistence type="predicted"/>
<feature type="repeat" description="ANK" evidence="3">
    <location>
        <begin position="246"/>
        <end position="279"/>
    </location>
</feature>
<feature type="repeat" description="ANK" evidence="3">
    <location>
        <begin position="280"/>
        <end position="312"/>
    </location>
</feature>
<feature type="repeat" description="ANK" evidence="3">
    <location>
        <begin position="350"/>
        <end position="382"/>
    </location>
</feature>
<dbReference type="PRINTS" id="PR01415">
    <property type="entry name" value="ANKYRIN"/>
</dbReference>
<dbReference type="SUPFAM" id="SSF48403">
    <property type="entry name" value="Ankyrin repeat"/>
    <property type="match status" value="1"/>
</dbReference>
<dbReference type="RefSeq" id="XP_002583190.1">
    <property type="nucleotide sequence ID" value="XM_002583144.1"/>
</dbReference>